<dbReference type="InterPro" id="IPR013783">
    <property type="entry name" value="Ig-like_fold"/>
</dbReference>
<dbReference type="PANTHER" id="PTHR11640">
    <property type="entry name" value="NEPHRIN"/>
    <property type="match status" value="1"/>
</dbReference>
<feature type="signal peptide" evidence="9">
    <location>
        <begin position="1"/>
        <end position="20"/>
    </location>
</feature>
<dbReference type="GO" id="GO:0098609">
    <property type="term" value="P:cell-cell adhesion"/>
    <property type="evidence" value="ECO:0007669"/>
    <property type="project" value="TreeGrafter"/>
</dbReference>
<feature type="domain" description="Fibronectin type-III" evidence="11">
    <location>
        <begin position="498"/>
        <end position="582"/>
    </location>
</feature>
<dbReference type="Pfam" id="PF00041">
    <property type="entry name" value="fn3"/>
    <property type="match status" value="1"/>
</dbReference>
<dbReference type="Gene3D" id="2.60.40.10">
    <property type="entry name" value="Immunoglobulins"/>
    <property type="match status" value="6"/>
</dbReference>
<dbReference type="InterPro" id="IPR003961">
    <property type="entry name" value="FN3_dom"/>
</dbReference>
<keyword evidence="5" id="KW-0325">Glycoprotein</keyword>
<dbReference type="AlphaFoldDB" id="A0A814M942"/>
<evidence type="ECO:0000259" key="10">
    <source>
        <dbReference type="PROSITE" id="PS50835"/>
    </source>
</evidence>
<feature type="chain" id="PRO_5032301617" evidence="9">
    <location>
        <begin position="21"/>
        <end position="874"/>
    </location>
</feature>
<dbReference type="EMBL" id="CAJNOL010000460">
    <property type="protein sequence ID" value="CAF1075043.1"/>
    <property type="molecule type" value="Genomic_DNA"/>
</dbReference>
<evidence type="ECO:0000313" key="12">
    <source>
        <dbReference type="EMBL" id="CAF1075043.1"/>
    </source>
</evidence>
<feature type="compositionally biased region" description="Polar residues" evidence="7">
    <location>
        <begin position="813"/>
        <end position="827"/>
    </location>
</feature>
<reference evidence="12" key="1">
    <citation type="submission" date="2021-02" db="EMBL/GenBank/DDBJ databases">
        <authorList>
            <person name="Nowell W R."/>
        </authorList>
    </citation>
    <scope>NUCLEOTIDE SEQUENCE</scope>
</reference>
<dbReference type="Pfam" id="PF13927">
    <property type="entry name" value="Ig_3"/>
    <property type="match status" value="2"/>
</dbReference>
<dbReference type="Pfam" id="PF07679">
    <property type="entry name" value="I-set"/>
    <property type="match status" value="1"/>
</dbReference>
<comment type="caution">
    <text evidence="12">The sequence shown here is derived from an EMBL/GenBank/DDBJ whole genome shotgun (WGS) entry which is preliminary data.</text>
</comment>
<organism evidence="12 13">
    <name type="scientific">Rotaria sordida</name>
    <dbReference type="NCBI Taxonomy" id="392033"/>
    <lineage>
        <taxon>Eukaryota</taxon>
        <taxon>Metazoa</taxon>
        <taxon>Spiralia</taxon>
        <taxon>Gnathifera</taxon>
        <taxon>Rotifera</taxon>
        <taxon>Eurotatoria</taxon>
        <taxon>Bdelloidea</taxon>
        <taxon>Philodinida</taxon>
        <taxon>Philodinidae</taxon>
        <taxon>Rotaria</taxon>
    </lineage>
</organism>
<keyword evidence="8" id="KW-0812">Transmembrane</keyword>
<feature type="domain" description="Ig-like" evidence="10">
    <location>
        <begin position="306"/>
        <end position="389"/>
    </location>
</feature>
<evidence type="ECO:0000256" key="2">
    <source>
        <dbReference type="ARBA" id="ARBA00022737"/>
    </source>
</evidence>
<name>A0A814M942_9BILA</name>
<dbReference type="GO" id="GO:0005911">
    <property type="term" value="C:cell-cell junction"/>
    <property type="evidence" value="ECO:0007669"/>
    <property type="project" value="TreeGrafter"/>
</dbReference>
<dbReference type="SMART" id="SM00409">
    <property type="entry name" value="IG"/>
    <property type="match status" value="4"/>
</dbReference>
<dbReference type="PANTHER" id="PTHR11640:SF31">
    <property type="entry name" value="IRREGULAR CHIASM C-ROUGHEST PROTEIN-RELATED"/>
    <property type="match status" value="1"/>
</dbReference>
<evidence type="ECO:0000256" key="5">
    <source>
        <dbReference type="ARBA" id="ARBA00023180"/>
    </source>
</evidence>
<dbReference type="CDD" id="cd00096">
    <property type="entry name" value="Ig"/>
    <property type="match status" value="1"/>
</dbReference>
<dbReference type="SUPFAM" id="SSF48726">
    <property type="entry name" value="Immunoglobulin"/>
    <property type="match status" value="5"/>
</dbReference>
<evidence type="ECO:0000256" key="1">
    <source>
        <dbReference type="ARBA" id="ARBA00004479"/>
    </source>
</evidence>
<comment type="subcellular location">
    <subcellularLocation>
        <location evidence="1">Membrane</location>
        <topology evidence="1">Single-pass type I membrane protein</topology>
    </subcellularLocation>
</comment>
<keyword evidence="13" id="KW-1185">Reference proteome</keyword>
<evidence type="ECO:0000256" key="9">
    <source>
        <dbReference type="SAM" id="SignalP"/>
    </source>
</evidence>
<dbReference type="InterPro" id="IPR036116">
    <property type="entry name" value="FN3_sf"/>
</dbReference>
<keyword evidence="4" id="KW-1015">Disulfide bond</keyword>
<dbReference type="PROSITE" id="PS50853">
    <property type="entry name" value="FN3"/>
    <property type="match status" value="1"/>
</dbReference>
<feature type="compositionally biased region" description="Low complexity" evidence="7">
    <location>
        <begin position="788"/>
        <end position="808"/>
    </location>
</feature>
<dbReference type="SMART" id="SM00408">
    <property type="entry name" value="IGc2"/>
    <property type="match status" value="4"/>
</dbReference>
<dbReference type="PROSITE" id="PS50835">
    <property type="entry name" value="IG_LIKE"/>
    <property type="match status" value="5"/>
</dbReference>
<keyword evidence="6" id="KW-0393">Immunoglobulin domain</keyword>
<feature type="region of interest" description="Disordered" evidence="7">
    <location>
        <begin position="787"/>
        <end position="827"/>
    </location>
</feature>
<evidence type="ECO:0000256" key="8">
    <source>
        <dbReference type="SAM" id="Phobius"/>
    </source>
</evidence>
<evidence type="ECO:0000256" key="4">
    <source>
        <dbReference type="ARBA" id="ARBA00023157"/>
    </source>
</evidence>
<dbReference type="SMART" id="SM00060">
    <property type="entry name" value="FN3"/>
    <property type="match status" value="1"/>
</dbReference>
<dbReference type="InterPro" id="IPR051275">
    <property type="entry name" value="Cell_adhesion_signaling"/>
</dbReference>
<dbReference type="InterPro" id="IPR036179">
    <property type="entry name" value="Ig-like_dom_sf"/>
</dbReference>
<protein>
    <submittedName>
        <fullName evidence="12">Uncharacterized protein</fullName>
    </submittedName>
</protein>
<keyword evidence="2" id="KW-0677">Repeat</keyword>
<dbReference type="InterPro" id="IPR003599">
    <property type="entry name" value="Ig_sub"/>
</dbReference>
<feature type="domain" description="Ig-like" evidence="10">
    <location>
        <begin position="33"/>
        <end position="98"/>
    </location>
</feature>
<sequence length="874" mass="99937">MYQVTIFVLFFIIITKCIQASRIVGTKVITEKQGHNVVLSCRFEQLNKGDRVMWSKDSVVLSVNDEIAGDRKKYEIISKYDLMIKTVTEQDSGRYLCQNFDQVLAMNILLTILTRPTKPDIQQTNQSLIENNIGKFLCLTQGGNPLPTFNWLINQIKINDSLYTIHSDTRQSYSELYLPLEKSFHNGLLTCQIENEALDKPLITSYTLDIEYKPEVRLRHAQTIISNLNLLVVEDDRLTFHCQIDSNPPITKPIVWLKNGVSIPDSTSSSLILQDIKRSDDGEYTCLTSNSIGHGQSSVYIRVQYPPMVQLDGGGLINENEKLILKCNVDSYPSIDYYQWYKNHHKLNISSLTSSIIIEKVSKYDGGNYMCMVKNTLKYSNGSSIEKFNRTQTKVIVHYIPKISTLYPIIAVDLHTTNIKLQCEIDSYPESIIIWNFNNSVIFNSNKYSLIQNKTISYLIIQQIQSNTDYGLYSCNASNKLGYNSTTIQLRSKDVPESPTDLNITDITYSTISLKWKPGFDGGWPQSFWISLDNYLWKDTNQSHFTFTNLQHLEYYNITVRAYNQLGQSSGIVFLRIRTKDVPIKKEDLPIIEYSLLHLSEKTINYRLNESSFTSIKVPLCIRIELYNRTNICQRIVTSSGILKIQENDLNNIINISICLDQYENFCGEMIPIEIKRETSFDWIFILISSIITVLFLILCGLGIFCFITNHKRLRNTNHSRVNIPSKISSQDPVSTKPVISNTNSPTKFFSNVTYPERQQIPSSYSKLNEIQKFDQLQVTTVNKHQLSSDSSDPILSNPNSSSLSGSDHLTITDMNPTDLSSIENDLNPSQSQYVSYGFPHYVTKNKEDSIESGYSTSLKNYQLNKKTVYEVVV</sequence>
<evidence type="ECO:0000256" key="7">
    <source>
        <dbReference type="SAM" id="MobiDB-lite"/>
    </source>
</evidence>
<dbReference type="InterPro" id="IPR003598">
    <property type="entry name" value="Ig_sub2"/>
</dbReference>
<feature type="domain" description="Ig-like" evidence="10">
    <location>
        <begin position="119"/>
        <end position="204"/>
    </location>
</feature>
<dbReference type="Proteomes" id="UP000663870">
    <property type="component" value="Unassembled WGS sequence"/>
</dbReference>
<proteinExistence type="predicted"/>
<evidence type="ECO:0000313" key="13">
    <source>
        <dbReference type="Proteomes" id="UP000663870"/>
    </source>
</evidence>
<dbReference type="CDD" id="cd00063">
    <property type="entry name" value="FN3"/>
    <property type="match status" value="1"/>
</dbReference>
<dbReference type="InterPro" id="IPR013098">
    <property type="entry name" value="Ig_I-set"/>
</dbReference>
<feature type="transmembrane region" description="Helical" evidence="8">
    <location>
        <begin position="683"/>
        <end position="708"/>
    </location>
</feature>
<feature type="domain" description="Ig-like" evidence="10">
    <location>
        <begin position="401"/>
        <end position="491"/>
    </location>
</feature>
<evidence type="ECO:0000256" key="3">
    <source>
        <dbReference type="ARBA" id="ARBA00023136"/>
    </source>
</evidence>
<keyword evidence="9" id="KW-0732">Signal</keyword>
<accession>A0A814M942</accession>
<feature type="domain" description="Ig-like" evidence="10">
    <location>
        <begin position="214"/>
        <end position="302"/>
    </location>
</feature>
<dbReference type="GO" id="GO:0005886">
    <property type="term" value="C:plasma membrane"/>
    <property type="evidence" value="ECO:0007669"/>
    <property type="project" value="TreeGrafter"/>
</dbReference>
<keyword evidence="8" id="KW-1133">Transmembrane helix</keyword>
<evidence type="ECO:0000259" key="11">
    <source>
        <dbReference type="PROSITE" id="PS50853"/>
    </source>
</evidence>
<evidence type="ECO:0000256" key="6">
    <source>
        <dbReference type="ARBA" id="ARBA00023319"/>
    </source>
</evidence>
<gene>
    <name evidence="12" type="ORF">JXQ802_LOCUS17890</name>
</gene>
<keyword evidence="3 8" id="KW-0472">Membrane</keyword>
<dbReference type="SUPFAM" id="SSF49265">
    <property type="entry name" value="Fibronectin type III"/>
    <property type="match status" value="1"/>
</dbReference>
<dbReference type="InterPro" id="IPR007110">
    <property type="entry name" value="Ig-like_dom"/>
</dbReference>
<dbReference type="GO" id="GO:0050839">
    <property type="term" value="F:cell adhesion molecule binding"/>
    <property type="evidence" value="ECO:0007669"/>
    <property type="project" value="TreeGrafter"/>
</dbReference>